<gene>
    <name evidence="3" type="ORF">IPO85_08375</name>
</gene>
<evidence type="ECO:0000313" key="4">
    <source>
        <dbReference type="Proteomes" id="UP000808349"/>
    </source>
</evidence>
<sequence length="231" mass="25953">MQKAILILIFSSACCFLNAQNSKFRADLSLCKLIFTTDTITPTDWDCHNNVRNISSGTINLMWQREDIEVTPGWEPTVCDNVQCYGTATIRTPDDNFNVIKKGGNMLADVHVYDSAKVGKAYIKLTVFEKEDTSSNITIDYLFNKESVGTNSIRNISLRMFPNPSSNSFTVEYNTGIKRIDLLSALGTKAKSYNSEPSKSYDISDLENGIYLVQFITDEGKILRTLKLLKI</sequence>
<organism evidence="3 4">
    <name type="scientific">Candidatus Defluviibacterium haderslevense</name>
    <dbReference type="NCBI Taxonomy" id="2981993"/>
    <lineage>
        <taxon>Bacteria</taxon>
        <taxon>Pseudomonadati</taxon>
        <taxon>Bacteroidota</taxon>
        <taxon>Saprospiria</taxon>
        <taxon>Saprospirales</taxon>
        <taxon>Saprospiraceae</taxon>
        <taxon>Candidatus Defluviibacterium</taxon>
    </lineage>
</organism>
<feature type="domain" description="Secretion system C-terminal sorting" evidence="2">
    <location>
        <begin position="160"/>
        <end position="223"/>
    </location>
</feature>
<evidence type="ECO:0000259" key="2">
    <source>
        <dbReference type="Pfam" id="PF18962"/>
    </source>
</evidence>
<evidence type="ECO:0000313" key="3">
    <source>
        <dbReference type="EMBL" id="MBK9717512.1"/>
    </source>
</evidence>
<name>A0A9D7S7S9_9BACT</name>
<dbReference type="AlphaFoldDB" id="A0A9D7S7S9"/>
<dbReference type="Proteomes" id="UP000808349">
    <property type="component" value="Unassembled WGS sequence"/>
</dbReference>
<reference evidence="3 4" key="1">
    <citation type="submission" date="2020-10" db="EMBL/GenBank/DDBJ databases">
        <title>Connecting structure to function with the recovery of over 1000 high-quality activated sludge metagenome-assembled genomes encoding full-length rRNA genes using long-read sequencing.</title>
        <authorList>
            <person name="Singleton C.M."/>
            <person name="Petriglieri F."/>
            <person name="Kristensen J.M."/>
            <person name="Kirkegaard R.H."/>
            <person name="Michaelsen T.Y."/>
            <person name="Andersen M.H."/>
            <person name="Karst S.M."/>
            <person name="Dueholm M.S."/>
            <person name="Nielsen P.H."/>
            <person name="Albertsen M."/>
        </authorList>
    </citation>
    <scope>NUCLEOTIDE SEQUENCE [LARGE SCALE GENOMIC DNA]</scope>
    <source>
        <strain evidence="3">Ribe_18-Q3-R11-54_BAT3C.373</strain>
    </source>
</reference>
<evidence type="ECO:0000256" key="1">
    <source>
        <dbReference type="SAM" id="SignalP"/>
    </source>
</evidence>
<proteinExistence type="predicted"/>
<comment type="caution">
    <text evidence="3">The sequence shown here is derived from an EMBL/GenBank/DDBJ whole genome shotgun (WGS) entry which is preliminary data.</text>
</comment>
<dbReference type="NCBIfam" id="TIGR04183">
    <property type="entry name" value="Por_Secre_tail"/>
    <property type="match status" value="1"/>
</dbReference>
<protein>
    <submittedName>
        <fullName evidence="3">T9SS type A sorting domain-containing protein</fullName>
    </submittedName>
</protein>
<dbReference type="EMBL" id="JADKFW010000004">
    <property type="protein sequence ID" value="MBK9717512.1"/>
    <property type="molecule type" value="Genomic_DNA"/>
</dbReference>
<dbReference type="InterPro" id="IPR026444">
    <property type="entry name" value="Secre_tail"/>
</dbReference>
<accession>A0A9D7S7S9</accession>
<dbReference type="Pfam" id="PF18962">
    <property type="entry name" value="Por_Secre_tail"/>
    <property type="match status" value="1"/>
</dbReference>
<feature type="chain" id="PRO_5039703091" evidence="1">
    <location>
        <begin position="20"/>
        <end position="231"/>
    </location>
</feature>
<feature type="signal peptide" evidence="1">
    <location>
        <begin position="1"/>
        <end position="19"/>
    </location>
</feature>
<keyword evidence="1" id="KW-0732">Signal</keyword>